<protein>
    <recommendedName>
        <fullName evidence="3">Phage protein</fullName>
    </recommendedName>
</protein>
<gene>
    <name evidence="1" type="ORF">GCM10007096_24570</name>
</gene>
<sequence length="101" mass="11300">MIRLELRNKEGQKVVHEQDYVSGRKVREAFEMMDKFESGEVAKEADALDIKVNFVASVFDDKAVTVDTIYDGIEGPQLLGELNRVVNEVLGGEKKDVAAEK</sequence>
<comment type="caution">
    <text evidence="1">The sequence shown here is derived from an EMBL/GenBank/DDBJ whole genome shotgun (WGS) entry which is preliminary data.</text>
</comment>
<evidence type="ECO:0000313" key="2">
    <source>
        <dbReference type="Proteomes" id="UP000656813"/>
    </source>
</evidence>
<dbReference type="Pfam" id="PF23857">
    <property type="entry name" value="Phage_TAC_19"/>
    <property type="match status" value="1"/>
</dbReference>
<reference evidence="1" key="1">
    <citation type="journal article" date="2014" name="Int. J. Syst. Evol. Microbiol.">
        <title>Complete genome sequence of Corynebacterium casei LMG S-19264T (=DSM 44701T), isolated from a smear-ripened cheese.</title>
        <authorList>
            <consortium name="US DOE Joint Genome Institute (JGI-PGF)"/>
            <person name="Walter F."/>
            <person name="Albersmeier A."/>
            <person name="Kalinowski J."/>
            <person name="Ruckert C."/>
        </authorList>
    </citation>
    <scope>NUCLEOTIDE SEQUENCE</scope>
    <source>
        <strain evidence="1">CGMCC 1.12777</strain>
    </source>
</reference>
<evidence type="ECO:0008006" key="3">
    <source>
        <dbReference type="Google" id="ProtNLM"/>
    </source>
</evidence>
<organism evidence="1 2">
    <name type="scientific">Pullulanibacillus pueri</name>
    <dbReference type="NCBI Taxonomy" id="1437324"/>
    <lineage>
        <taxon>Bacteria</taxon>
        <taxon>Bacillati</taxon>
        <taxon>Bacillota</taxon>
        <taxon>Bacilli</taxon>
        <taxon>Bacillales</taxon>
        <taxon>Sporolactobacillaceae</taxon>
        <taxon>Pullulanibacillus</taxon>
    </lineage>
</organism>
<dbReference type="NCBIfam" id="NF047360">
    <property type="entry name" value="tail_chap_PVL"/>
    <property type="match status" value="1"/>
</dbReference>
<keyword evidence="2" id="KW-1185">Reference proteome</keyword>
<proteinExistence type="predicted"/>
<dbReference type="AlphaFoldDB" id="A0A8J2ZWE3"/>
<dbReference type="Proteomes" id="UP000656813">
    <property type="component" value="Unassembled WGS sequence"/>
</dbReference>
<accession>A0A8J2ZWE3</accession>
<reference evidence="1" key="2">
    <citation type="submission" date="2020-09" db="EMBL/GenBank/DDBJ databases">
        <authorList>
            <person name="Sun Q."/>
            <person name="Zhou Y."/>
        </authorList>
    </citation>
    <scope>NUCLEOTIDE SEQUENCE</scope>
    <source>
        <strain evidence="1">CGMCC 1.12777</strain>
    </source>
</reference>
<evidence type="ECO:0000313" key="1">
    <source>
        <dbReference type="EMBL" id="GGH83544.1"/>
    </source>
</evidence>
<name>A0A8J2ZWE3_9BACL</name>
<dbReference type="RefSeq" id="WP_188497664.1">
    <property type="nucleotide sequence ID" value="NZ_BMFV01000018.1"/>
</dbReference>
<dbReference type="EMBL" id="BMFV01000018">
    <property type="protein sequence ID" value="GGH83544.1"/>
    <property type="molecule type" value="Genomic_DNA"/>
</dbReference>
<dbReference type="InterPro" id="IPR057006">
    <property type="entry name" value="Phage_TAC_19"/>
</dbReference>